<keyword evidence="1" id="KW-0677">Repeat</keyword>
<dbReference type="PANTHER" id="PTHR10039">
    <property type="entry name" value="AMELOGENIN"/>
    <property type="match status" value="1"/>
</dbReference>
<dbReference type="EMBL" id="KL142403">
    <property type="protein sequence ID" value="KDR69201.1"/>
    <property type="molecule type" value="Genomic_DNA"/>
</dbReference>
<dbReference type="InterPro" id="IPR056884">
    <property type="entry name" value="NPHP3-like_N"/>
</dbReference>
<evidence type="ECO:0000256" key="1">
    <source>
        <dbReference type="ARBA" id="ARBA00022737"/>
    </source>
</evidence>
<gene>
    <name evidence="3" type="ORF">GALMADRAFT_145603</name>
</gene>
<dbReference type="PANTHER" id="PTHR10039:SF14">
    <property type="entry name" value="NACHT DOMAIN-CONTAINING PROTEIN"/>
    <property type="match status" value="1"/>
</dbReference>
<dbReference type="InterPro" id="IPR027417">
    <property type="entry name" value="P-loop_NTPase"/>
</dbReference>
<dbReference type="OrthoDB" id="5967843at2759"/>
<name>A0A067SE66_GALM3</name>
<protein>
    <recommendedName>
        <fullName evidence="2">Nephrocystin 3-like N-terminal domain-containing protein</fullName>
    </recommendedName>
</protein>
<feature type="domain" description="Nephrocystin 3-like N-terminal" evidence="2">
    <location>
        <begin position="9"/>
        <end position="166"/>
    </location>
</feature>
<dbReference type="HOGENOM" id="CLU_000288_6_10_1"/>
<dbReference type="AlphaFoldDB" id="A0A067SE66"/>
<proteinExistence type="predicted"/>
<keyword evidence="4" id="KW-1185">Reference proteome</keyword>
<evidence type="ECO:0000313" key="3">
    <source>
        <dbReference type="EMBL" id="KDR69201.1"/>
    </source>
</evidence>
<dbReference type="Proteomes" id="UP000027222">
    <property type="component" value="Unassembled WGS sequence"/>
</dbReference>
<dbReference type="STRING" id="685588.A0A067SE66"/>
<evidence type="ECO:0000313" key="4">
    <source>
        <dbReference type="Proteomes" id="UP000027222"/>
    </source>
</evidence>
<dbReference type="Pfam" id="PF24883">
    <property type="entry name" value="NPHP3_N"/>
    <property type="match status" value="1"/>
</dbReference>
<dbReference type="SUPFAM" id="SSF52540">
    <property type="entry name" value="P-loop containing nucleoside triphosphate hydrolases"/>
    <property type="match status" value="1"/>
</dbReference>
<sequence>MDWITKSDFQSFNALFMWLYGPAGAGKSAIAQSIAELCFAEGRLLASFFFGRSDPSRNHGRFLIPTIAYQISTTFPSTREGIIKAIDRDPLIFTRSLSTQFSALVVEPLQSLIDSGYFGEPTSPRLILIDGLDECLDRKVQKNILEVISSVLARGHLPITFLICSRPEQEISSAFRSYDARGTLTRLVLDNSYLPNDDIRLFLLDKFHQIKESHPMKRFIPASWPAPEVVGSLIRKSSGQFIYASTVVKYVESTRHRPTERLDVVLNLRPAGRDMPFTELDALYMHILSSVEEIERVLHIISFILLVNFSASEVERILSLRPGDVEILLCDLGSIIGQVEDKKSNKYRLQVLHASLADFFYARERSKEFFIDRNWKRNEHLQMCLQLLSDQLKSSLKVDDITMRFIAYRIPEAMPSRELRDAIENFSLEPAFSAAIDMNVPFDDATYPFALSQWFVGSFFSWLKETKFEDGQTLYTSKVKPFHKYLTHYLSRHYQDDALTFLVAVFTRPLRNRPRRKPVMGSVLNFLLIQMIQGDRYHDRRTVMKGLELTNTSPDFAVPREYWQLIVEFLEDPELSGEYALNGKRFATAALCCLKYLCDHHRHAVLAPFTPTEPEIRRNLPWIWRCRNKKNGPSAITQRHRPQKMILPTKMAQTLEGYYSEAYYFALDCLPYLLRRSEDSVEFSNFAARNIFALPSRKFRRATKCANLAIVEYMERSKRKH</sequence>
<dbReference type="Gene3D" id="3.40.50.300">
    <property type="entry name" value="P-loop containing nucleotide triphosphate hydrolases"/>
    <property type="match status" value="1"/>
</dbReference>
<accession>A0A067SE66</accession>
<evidence type="ECO:0000259" key="2">
    <source>
        <dbReference type="Pfam" id="PF24883"/>
    </source>
</evidence>
<organism evidence="3 4">
    <name type="scientific">Galerina marginata (strain CBS 339.88)</name>
    <dbReference type="NCBI Taxonomy" id="685588"/>
    <lineage>
        <taxon>Eukaryota</taxon>
        <taxon>Fungi</taxon>
        <taxon>Dikarya</taxon>
        <taxon>Basidiomycota</taxon>
        <taxon>Agaricomycotina</taxon>
        <taxon>Agaricomycetes</taxon>
        <taxon>Agaricomycetidae</taxon>
        <taxon>Agaricales</taxon>
        <taxon>Agaricineae</taxon>
        <taxon>Strophariaceae</taxon>
        <taxon>Galerina</taxon>
    </lineage>
</organism>
<reference evidence="4" key="1">
    <citation type="journal article" date="2014" name="Proc. Natl. Acad. Sci. U.S.A.">
        <title>Extensive sampling of basidiomycete genomes demonstrates inadequacy of the white-rot/brown-rot paradigm for wood decay fungi.</title>
        <authorList>
            <person name="Riley R."/>
            <person name="Salamov A.A."/>
            <person name="Brown D.W."/>
            <person name="Nagy L.G."/>
            <person name="Floudas D."/>
            <person name="Held B.W."/>
            <person name="Levasseur A."/>
            <person name="Lombard V."/>
            <person name="Morin E."/>
            <person name="Otillar R."/>
            <person name="Lindquist E.A."/>
            <person name="Sun H."/>
            <person name="LaButti K.M."/>
            <person name="Schmutz J."/>
            <person name="Jabbour D."/>
            <person name="Luo H."/>
            <person name="Baker S.E."/>
            <person name="Pisabarro A.G."/>
            <person name="Walton J.D."/>
            <person name="Blanchette R.A."/>
            <person name="Henrissat B."/>
            <person name="Martin F."/>
            <person name="Cullen D."/>
            <person name="Hibbett D.S."/>
            <person name="Grigoriev I.V."/>
        </authorList>
    </citation>
    <scope>NUCLEOTIDE SEQUENCE [LARGE SCALE GENOMIC DNA]</scope>
    <source>
        <strain evidence="4">CBS 339.88</strain>
    </source>
</reference>